<feature type="chain" id="PRO_5031107131" description="Porin" evidence="1">
    <location>
        <begin position="22"/>
        <end position="344"/>
    </location>
</feature>
<accession>A0A7Y9R003</accession>
<sequence length="344" mass="37267">MHNPWWLAGLALASGLGQVHAQGLTPTLSGQWQTAREWRLANPLGPAPAFAPPSRWRSELDLKTDARLPLPEGRSLALHADAAVTVLHDDGATASTGTGRVNELYATTDRGDWQFSAGRRIIGWDVGQGFRPNDVVQREERRPLLPATPQGRGIVQVEHFGADDATSLVWVDPQQGHDGSALALRHYQRLGALDLHAHAHWSAATRGNVGAALAWVASDAVEWHASTRWLPALGRHQTLVGGSWTGGADVTVLAEVWHDGQAATPSARRNAYGRLAWQHDAWQVSADALWQPADAGRVLGAGLRWQGDQWRVEAVWRVFGGPVGAALRHTPSRQTGALAMTRSF</sequence>
<name>A0A7Y9R003_9BURK</name>
<feature type="signal peptide" evidence="1">
    <location>
        <begin position="1"/>
        <end position="21"/>
    </location>
</feature>
<evidence type="ECO:0008006" key="4">
    <source>
        <dbReference type="Google" id="ProtNLM"/>
    </source>
</evidence>
<evidence type="ECO:0000313" key="2">
    <source>
        <dbReference type="EMBL" id="NYG34657.1"/>
    </source>
</evidence>
<reference evidence="2 3" key="1">
    <citation type="submission" date="2020-07" db="EMBL/GenBank/DDBJ databases">
        <title>Genomic Encyclopedia of Archaeal and Bacterial Type Strains, Phase II (KMG-II): from individual species to whole genera.</title>
        <authorList>
            <person name="Goeker M."/>
        </authorList>
    </citation>
    <scope>NUCLEOTIDE SEQUENCE [LARGE SCALE GENOMIC DNA]</scope>
    <source>
        <strain evidence="2 3">DSM 21226</strain>
    </source>
</reference>
<proteinExistence type="predicted"/>
<dbReference type="AlphaFoldDB" id="A0A7Y9R003"/>
<protein>
    <recommendedName>
        <fullName evidence="4">Porin</fullName>
    </recommendedName>
</protein>
<gene>
    <name evidence="2" type="ORF">BDD16_003643</name>
</gene>
<dbReference type="Proteomes" id="UP000518288">
    <property type="component" value="Unassembled WGS sequence"/>
</dbReference>
<keyword evidence="3" id="KW-1185">Reference proteome</keyword>
<dbReference type="EMBL" id="JACCFH010000001">
    <property type="protein sequence ID" value="NYG34657.1"/>
    <property type="molecule type" value="Genomic_DNA"/>
</dbReference>
<evidence type="ECO:0000313" key="3">
    <source>
        <dbReference type="Proteomes" id="UP000518288"/>
    </source>
</evidence>
<keyword evidence="1" id="KW-0732">Signal</keyword>
<organism evidence="2 3">
    <name type="scientific">Sphaerotilus montanus</name>
    <dbReference type="NCBI Taxonomy" id="522889"/>
    <lineage>
        <taxon>Bacteria</taxon>
        <taxon>Pseudomonadati</taxon>
        <taxon>Pseudomonadota</taxon>
        <taxon>Betaproteobacteria</taxon>
        <taxon>Burkholderiales</taxon>
        <taxon>Sphaerotilaceae</taxon>
        <taxon>Sphaerotilus</taxon>
    </lineage>
</organism>
<comment type="caution">
    <text evidence="2">The sequence shown here is derived from an EMBL/GenBank/DDBJ whole genome shotgun (WGS) entry which is preliminary data.</text>
</comment>
<evidence type="ECO:0000256" key="1">
    <source>
        <dbReference type="SAM" id="SignalP"/>
    </source>
</evidence>
<dbReference type="RefSeq" id="WP_179635270.1">
    <property type="nucleotide sequence ID" value="NZ_JACCFH010000001.1"/>
</dbReference>